<organism evidence="1 2">
    <name type="scientific">Protopolystoma xenopodis</name>
    <dbReference type="NCBI Taxonomy" id="117903"/>
    <lineage>
        <taxon>Eukaryota</taxon>
        <taxon>Metazoa</taxon>
        <taxon>Spiralia</taxon>
        <taxon>Lophotrochozoa</taxon>
        <taxon>Platyhelminthes</taxon>
        <taxon>Monogenea</taxon>
        <taxon>Polyopisthocotylea</taxon>
        <taxon>Polystomatidea</taxon>
        <taxon>Polystomatidae</taxon>
        <taxon>Protopolystoma</taxon>
    </lineage>
</organism>
<proteinExistence type="predicted"/>
<dbReference type="OrthoDB" id="6278117at2759"/>
<evidence type="ECO:0000313" key="1">
    <source>
        <dbReference type="EMBL" id="VEL28159.1"/>
    </source>
</evidence>
<dbReference type="Proteomes" id="UP000784294">
    <property type="component" value="Unassembled WGS sequence"/>
</dbReference>
<sequence>MDSCQHAVKKPANWLNFVKLRPRRHADLIRYMIDLRTTTPADELLKSASKFVALKYPEVGDHSTDRFQ</sequence>
<name>A0A3S5A5G8_9PLAT</name>
<dbReference type="AlphaFoldDB" id="A0A3S5A5G8"/>
<gene>
    <name evidence="1" type="ORF">PXEA_LOCUS21599</name>
</gene>
<evidence type="ECO:0000313" key="2">
    <source>
        <dbReference type="Proteomes" id="UP000784294"/>
    </source>
</evidence>
<keyword evidence="2" id="KW-1185">Reference proteome</keyword>
<reference evidence="1" key="1">
    <citation type="submission" date="2018-11" db="EMBL/GenBank/DDBJ databases">
        <authorList>
            <consortium name="Pathogen Informatics"/>
        </authorList>
    </citation>
    <scope>NUCLEOTIDE SEQUENCE</scope>
</reference>
<dbReference type="EMBL" id="CAAALY010092790">
    <property type="protein sequence ID" value="VEL28159.1"/>
    <property type="molecule type" value="Genomic_DNA"/>
</dbReference>
<accession>A0A3S5A5G8</accession>
<protein>
    <submittedName>
        <fullName evidence="1">Uncharacterized protein</fullName>
    </submittedName>
</protein>
<comment type="caution">
    <text evidence="1">The sequence shown here is derived from an EMBL/GenBank/DDBJ whole genome shotgun (WGS) entry which is preliminary data.</text>
</comment>